<dbReference type="EMBL" id="BROQ01000078">
    <property type="protein sequence ID" value="GKZ24050.1"/>
    <property type="molecule type" value="Genomic_DNA"/>
</dbReference>
<evidence type="ECO:0000256" key="1">
    <source>
        <dbReference type="SAM" id="MobiDB-lite"/>
    </source>
</evidence>
<feature type="compositionally biased region" description="Basic and acidic residues" evidence="1">
    <location>
        <begin position="259"/>
        <end position="283"/>
    </location>
</feature>
<comment type="caution">
    <text evidence="2">The sequence shown here is derived from an EMBL/GenBank/DDBJ whole genome shotgun (WGS) entry which is preliminary data.</text>
</comment>
<dbReference type="AlphaFoldDB" id="A0A9W6DQI7"/>
<evidence type="ECO:0000313" key="3">
    <source>
        <dbReference type="Proteomes" id="UP001143548"/>
    </source>
</evidence>
<feature type="region of interest" description="Disordered" evidence="1">
    <location>
        <begin position="88"/>
        <end position="151"/>
    </location>
</feature>
<feature type="compositionally biased region" description="Basic and acidic residues" evidence="1">
    <location>
        <begin position="212"/>
        <end position="232"/>
    </location>
</feature>
<feature type="region of interest" description="Disordered" evidence="1">
    <location>
        <begin position="179"/>
        <end position="291"/>
    </location>
</feature>
<feature type="compositionally biased region" description="Basic and acidic residues" evidence="1">
    <location>
        <begin position="88"/>
        <end position="99"/>
    </location>
</feature>
<sequence length="291" mass="33639">MSSPLYTVIHEIQGRFGLRMLHFQRNLDRDIKDFVAIPAGVAKDDFDGYYGTLHRQATVLKELRGNLVRALIELGAILDTAQAEMNDTLKEEQKRRGSEEPPQYQPLVARSLATGPTYPVSPKMKPQESDGDADPEKETMKRSEQHQLDQYPLFMEMGQWPVYPLEKMKIQESDGDADFEKEKMKRSRQHQQQQLLFERSLERNQWPVYPLEKMKIQESDGDADSEKEKRSEQLQQHQLLVAKSLETGPKHRQSPVCPLEKKMQESDGDADSEREVEIDKGDDTDATSFFW</sequence>
<proteinExistence type="predicted"/>
<organism evidence="2 3">
    <name type="scientific">Aspergillus brasiliensis</name>
    <dbReference type="NCBI Taxonomy" id="319629"/>
    <lineage>
        <taxon>Eukaryota</taxon>
        <taxon>Fungi</taxon>
        <taxon>Dikarya</taxon>
        <taxon>Ascomycota</taxon>
        <taxon>Pezizomycotina</taxon>
        <taxon>Eurotiomycetes</taxon>
        <taxon>Eurotiomycetidae</taxon>
        <taxon>Eurotiales</taxon>
        <taxon>Aspergillaceae</taxon>
        <taxon>Aspergillus</taxon>
        <taxon>Aspergillus subgen. Circumdati</taxon>
    </lineage>
</organism>
<dbReference type="Proteomes" id="UP001143548">
    <property type="component" value="Unassembled WGS sequence"/>
</dbReference>
<protein>
    <submittedName>
        <fullName evidence="2">Uncharacterized protein</fullName>
    </submittedName>
</protein>
<evidence type="ECO:0000313" key="2">
    <source>
        <dbReference type="EMBL" id="GKZ24050.1"/>
    </source>
</evidence>
<accession>A0A9W6DQI7</accession>
<feature type="compositionally biased region" description="Basic and acidic residues" evidence="1">
    <location>
        <begin position="134"/>
        <end position="147"/>
    </location>
</feature>
<name>A0A9W6DQI7_9EURO</name>
<reference evidence="2" key="1">
    <citation type="submission" date="2022-07" db="EMBL/GenBank/DDBJ databases">
        <title>Taxonomy of Aspergillus series Nigri: significant species reduction supported by multi-species coalescent approaches.</title>
        <authorList>
            <person name="Bian C."/>
            <person name="Kusuya Y."/>
            <person name="Sklenar F."/>
            <person name="D'hooge E."/>
            <person name="Yaguchi T."/>
            <person name="Takahashi H."/>
            <person name="Hubka V."/>
        </authorList>
    </citation>
    <scope>NUCLEOTIDE SEQUENCE</scope>
    <source>
        <strain evidence="2">CBS 733.88</strain>
    </source>
</reference>
<gene>
    <name evidence="2" type="ORF">AbraCBS73388_010663</name>
</gene>